<dbReference type="PANTHER" id="PTHR48085">
    <property type="entry name" value="CADMIUM/ZINC-TRANSPORTING ATPASE HMA2-RELATED"/>
    <property type="match status" value="1"/>
</dbReference>
<dbReference type="NCBIfam" id="TIGR01494">
    <property type="entry name" value="ATPase_P-type"/>
    <property type="match status" value="1"/>
</dbReference>
<keyword evidence="9" id="KW-0547">Nucleotide-binding</keyword>
<evidence type="ECO:0000256" key="2">
    <source>
        <dbReference type="ARBA" id="ARBA00006024"/>
    </source>
</evidence>
<evidence type="ECO:0000256" key="1">
    <source>
        <dbReference type="ARBA" id="ARBA00004370"/>
    </source>
</evidence>
<protein>
    <recommendedName>
        <fullName evidence="7">P-type Zn(2+) transporter</fullName>
        <ecNumber evidence="7">7.2.2.12</ecNumber>
    </recommendedName>
</protein>
<dbReference type="EC" id="7.2.2.12" evidence="7"/>
<evidence type="ECO:0000256" key="7">
    <source>
        <dbReference type="ARBA" id="ARBA00039097"/>
    </source>
</evidence>
<dbReference type="GO" id="GO:0016887">
    <property type="term" value="F:ATP hydrolysis activity"/>
    <property type="evidence" value="ECO:0007669"/>
    <property type="project" value="InterPro"/>
</dbReference>
<keyword evidence="9" id="KW-0067">ATP-binding</keyword>
<reference evidence="12" key="1">
    <citation type="submission" date="2016-10" db="EMBL/GenBank/DDBJ databases">
        <authorList>
            <person name="Varghese N."/>
            <person name="Submissions S."/>
        </authorList>
    </citation>
    <scope>NUCLEOTIDE SEQUENCE [LARGE SCALE GENOMIC DNA]</scope>
    <source>
        <strain evidence="12">DSM 13234</strain>
    </source>
</reference>
<dbReference type="Pfam" id="PF00122">
    <property type="entry name" value="E1-E2_ATPase"/>
    <property type="match status" value="1"/>
</dbReference>
<keyword evidence="12" id="KW-1185">Reference proteome</keyword>
<dbReference type="PANTHER" id="PTHR48085:SF5">
    <property type="entry name" value="CADMIUM_ZINC-TRANSPORTING ATPASE HMA4-RELATED"/>
    <property type="match status" value="1"/>
</dbReference>
<evidence type="ECO:0000256" key="5">
    <source>
        <dbReference type="ARBA" id="ARBA00022989"/>
    </source>
</evidence>
<dbReference type="CDD" id="cd07550">
    <property type="entry name" value="P-type_ATPase_HM"/>
    <property type="match status" value="1"/>
</dbReference>
<keyword evidence="3" id="KW-0812">Transmembrane</keyword>
<dbReference type="PROSITE" id="PS01229">
    <property type="entry name" value="COF_2"/>
    <property type="match status" value="1"/>
</dbReference>
<keyword evidence="4" id="KW-1278">Translocase</keyword>
<dbReference type="InterPro" id="IPR018303">
    <property type="entry name" value="ATPase_P-typ_P_site"/>
</dbReference>
<dbReference type="InterPro" id="IPR059000">
    <property type="entry name" value="ATPase_P-type_domA"/>
</dbReference>
<evidence type="ECO:0000256" key="6">
    <source>
        <dbReference type="ARBA" id="ARBA00023136"/>
    </source>
</evidence>
<dbReference type="GO" id="GO:0005886">
    <property type="term" value="C:plasma membrane"/>
    <property type="evidence" value="ECO:0007669"/>
    <property type="project" value="UniProtKB-SubCell"/>
</dbReference>
<sequence>MNRAVGGDIGAVEVIHRVPGRVRLRYRCSDGPVAAQPLQRAAATLDGVTAARINPKVRALILTYDPAETDADQLRTQVAALLPSVQVKGAAPLAPPTSSGLGSSLATLLMTPLLPLPLRLPVALATAIPLLRHAFHDYAENGVTSHGLEAMAVSISLARADYTAANTTTFLLALGEHLEHSVARRSDDLLKHLLRPACTEIWVMRGDEEVLIPAAEVAVGDTVIVGTGTVIPVDGTVLAGEATVNEAAMTGESVSVEKSRGSLVLSGTLVEEGRLSIYAEQVGRRTAAARIADYVEQSLVAKSEAQLEASRLADRLVPLVLKLAGGAFAVSGDWRRAAAVLQADYSCALKLATPVAFKSAMYGAARAGILVKGATALERLAQADTFVFDKTGTLTTGLLQVTDAIAFDPTFTPDDLICLAASVEEHYFHPLAMAVVTAARATGHHRHFDHQEVQFIVAHGVASVIDGQRIVVGSRHFVQEDEGIDIAPQAELIDRLYREGKTLLFIGFGGRLLGVIALKDSLRPTTAATLRRLRDLGVRRILLLTGDHRDRAAELAEELGLDECHAELMPEDKASIIETLSAQGARIAFVGDGINDAPALAGAHVGIAMMKGADIARLTADVALLEDDIECVADAKAAANAAMDLIATNYRLTVGLNTGILSAAALGMLSPVSTAILHNGTTLGILLNALRTRPLRQDRHPPPQKTIMAG</sequence>
<dbReference type="InterPro" id="IPR044492">
    <property type="entry name" value="P_typ_ATPase_HD_dom"/>
</dbReference>
<dbReference type="PRINTS" id="PR00119">
    <property type="entry name" value="CATATPASE"/>
</dbReference>
<accession>A0A1H6H2Y8</accession>
<dbReference type="SUPFAM" id="SSF81653">
    <property type="entry name" value="Calcium ATPase, transduction domain A"/>
    <property type="match status" value="1"/>
</dbReference>
<dbReference type="Pfam" id="PF00702">
    <property type="entry name" value="Hydrolase"/>
    <property type="match status" value="1"/>
</dbReference>
<dbReference type="SUPFAM" id="SSF56784">
    <property type="entry name" value="HAD-like"/>
    <property type="match status" value="1"/>
</dbReference>
<dbReference type="GO" id="GO:0005524">
    <property type="term" value="F:ATP binding"/>
    <property type="evidence" value="ECO:0007669"/>
    <property type="project" value="UniProtKB-UniRule"/>
</dbReference>
<dbReference type="PROSITE" id="PS00154">
    <property type="entry name" value="ATPASE_E1_E2"/>
    <property type="match status" value="1"/>
</dbReference>
<dbReference type="Gene3D" id="3.40.50.1000">
    <property type="entry name" value="HAD superfamily/HAD-like"/>
    <property type="match status" value="1"/>
</dbReference>
<evidence type="ECO:0000256" key="9">
    <source>
        <dbReference type="RuleBase" id="RU362081"/>
    </source>
</evidence>
<comment type="subcellular location">
    <subcellularLocation>
        <location evidence="9">Cell membrane</location>
    </subcellularLocation>
    <subcellularLocation>
        <location evidence="1">Membrane</location>
    </subcellularLocation>
</comment>
<dbReference type="SFLD" id="SFLDG00002">
    <property type="entry name" value="C1.7:_P-type_atpase_like"/>
    <property type="match status" value="1"/>
</dbReference>
<dbReference type="SFLD" id="SFLDF00027">
    <property type="entry name" value="p-type_atpase"/>
    <property type="match status" value="1"/>
</dbReference>
<dbReference type="AlphaFoldDB" id="A0A1H6H2Y8"/>
<organism evidence="11 12">
    <name type="scientific">Magnetospirillum fulvum</name>
    <name type="common">Rhodospirillum fulvum</name>
    <dbReference type="NCBI Taxonomy" id="1082"/>
    <lineage>
        <taxon>Bacteria</taxon>
        <taxon>Pseudomonadati</taxon>
        <taxon>Pseudomonadota</taxon>
        <taxon>Alphaproteobacteria</taxon>
        <taxon>Rhodospirillales</taxon>
        <taxon>Rhodospirillaceae</taxon>
        <taxon>Magnetospirillum</taxon>
    </lineage>
</organism>
<keyword evidence="6" id="KW-0472">Membrane</keyword>
<name>A0A1H6H2Y8_MAGFU</name>
<evidence type="ECO:0000256" key="8">
    <source>
        <dbReference type="ARBA" id="ARBA00047308"/>
    </source>
</evidence>
<evidence type="ECO:0000259" key="10">
    <source>
        <dbReference type="Pfam" id="PF00122"/>
    </source>
</evidence>
<dbReference type="Proteomes" id="UP000182983">
    <property type="component" value="Unassembled WGS sequence"/>
</dbReference>
<dbReference type="InterPro" id="IPR027256">
    <property type="entry name" value="P-typ_ATPase_IB"/>
</dbReference>
<dbReference type="InterPro" id="IPR001757">
    <property type="entry name" value="P_typ_ATPase"/>
</dbReference>
<gene>
    <name evidence="11" type="ORF">SAMN04244559_00695</name>
</gene>
<keyword evidence="9" id="KW-0479">Metal-binding</keyword>
<keyword evidence="9" id="KW-1003">Cell membrane</keyword>
<evidence type="ECO:0000313" key="11">
    <source>
        <dbReference type="EMBL" id="SEH28383.1"/>
    </source>
</evidence>
<dbReference type="NCBIfam" id="TIGR01525">
    <property type="entry name" value="ATPase-IB_hvy"/>
    <property type="match status" value="1"/>
</dbReference>
<dbReference type="InterPro" id="IPR036412">
    <property type="entry name" value="HAD-like_sf"/>
</dbReference>
<dbReference type="InterPro" id="IPR051014">
    <property type="entry name" value="Cation_Transport_ATPase_IB"/>
</dbReference>
<keyword evidence="5" id="KW-1133">Transmembrane helix</keyword>
<comment type="similarity">
    <text evidence="2 9">Belongs to the cation transport ATPase (P-type) (TC 3.A.3) family. Type IB subfamily.</text>
</comment>
<feature type="domain" description="P-type ATPase A" evidence="10">
    <location>
        <begin position="201"/>
        <end position="295"/>
    </location>
</feature>
<dbReference type="InterPro" id="IPR023299">
    <property type="entry name" value="ATPase_P-typ_cyto_dom_N"/>
</dbReference>
<dbReference type="InterPro" id="IPR023214">
    <property type="entry name" value="HAD_sf"/>
</dbReference>
<dbReference type="SFLD" id="SFLDS00003">
    <property type="entry name" value="Haloacid_Dehalogenase"/>
    <property type="match status" value="1"/>
</dbReference>
<dbReference type="Gene3D" id="2.70.150.10">
    <property type="entry name" value="Calcium-transporting ATPase, cytoplasmic transduction domain A"/>
    <property type="match status" value="1"/>
</dbReference>
<evidence type="ECO:0000256" key="3">
    <source>
        <dbReference type="ARBA" id="ARBA00022692"/>
    </source>
</evidence>
<dbReference type="GO" id="GO:0046872">
    <property type="term" value="F:metal ion binding"/>
    <property type="evidence" value="ECO:0007669"/>
    <property type="project" value="UniProtKB-KW"/>
</dbReference>
<dbReference type="GO" id="GO:0016463">
    <property type="term" value="F:P-type zinc transporter activity"/>
    <property type="evidence" value="ECO:0007669"/>
    <property type="project" value="UniProtKB-EC"/>
</dbReference>
<comment type="catalytic activity">
    <reaction evidence="8">
        <text>Zn(2+)(in) + ATP + H2O = Zn(2+)(out) + ADP + phosphate + H(+)</text>
        <dbReference type="Rhea" id="RHEA:20621"/>
        <dbReference type="ChEBI" id="CHEBI:15377"/>
        <dbReference type="ChEBI" id="CHEBI:15378"/>
        <dbReference type="ChEBI" id="CHEBI:29105"/>
        <dbReference type="ChEBI" id="CHEBI:30616"/>
        <dbReference type="ChEBI" id="CHEBI:43474"/>
        <dbReference type="ChEBI" id="CHEBI:456216"/>
        <dbReference type="EC" id="7.2.2.12"/>
    </reaction>
</comment>
<evidence type="ECO:0000256" key="4">
    <source>
        <dbReference type="ARBA" id="ARBA00022967"/>
    </source>
</evidence>
<dbReference type="OrthoDB" id="9760802at2"/>
<dbReference type="RefSeq" id="WP_074765568.1">
    <property type="nucleotide sequence ID" value="NZ_FNWO01000002.1"/>
</dbReference>
<proteinExistence type="inferred from homology"/>
<dbReference type="InterPro" id="IPR008250">
    <property type="entry name" value="ATPase_P-typ_transduc_dom_A_sf"/>
</dbReference>
<dbReference type="Gene3D" id="3.40.1110.10">
    <property type="entry name" value="Calcium-transporting ATPase, cytoplasmic domain N"/>
    <property type="match status" value="1"/>
</dbReference>
<dbReference type="EMBL" id="FNWO01000002">
    <property type="protein sequence ID" value="SEH28383.1"/>
    <property type="molecule type" value="Genomic_DNA"/>
</dbReference>
<evidence type="ECO:0000313" key="12">
    <source>
        <dbReference type="Proteomes" id="UP000182983"/>
    </source>
</evidence>